<feature type="region of interest" description="Disordered" evidence="1">
    <location>
        <begin position="45"/>
        <end position="66"/>
    </location>
</feature>
<gene>
    <name evidence="2" type="ORF">LCGC14_0653830</name>
</gene>
<proteinExistence type="predicted"/>
<protein>
    <submittedName>
        <fullName evidence="2">Uncharacterized protein</fullName>
    </submittedName>
</protein>
<dbReference type="AlphaFoldDB" id="A0A0F9U3Z6"/>
<evidence type="ECO:0000256" key="1">
    <source>
        <dbReference type="SAM" id="MobiDB-lite"/>
    </source>
</evidence>
<reference evidence="2" key="1">
    <citation type="journal article" date="2015" name="Nature">
        <title>Complex archaea that bridge the gap between prokaryotes and eukaryotes.</title>
        <authorList>
            <person name="Spang A."/>
            <person name="Saw J.H."/>
            <person name="Jorgensen S.L."/>
            <person name="Zaremba-Niedzwiedzka K."/>
            <person name="Martijn J."/>
            <person name="Lind A.E."/>
            <person name="van Eijk R."/>
            <person name="Schleper C."/>
            <person name="Guy L."/>
            <person name="Ettema T.J."/>
        </authorList>
    </citation>
    <scope>NUCLEOTIDE SEQUENCE</scope>
</reference>
<accession>A0A0F9U3Z6</accession>
<name>A0A0F9U3Z6_9ZZZZ</name>
<comment type="caution">
    <text evidence="2">The sequence shown here is derived from an EMBL/GenBank/DDBJ whole genome shotgun (WGS) entry which is preliminary data.</text>
</comment>
<evidence type="ECO:0000313" key="2">
    <source>
        <dbReference type="EMBL" id="KKN48348.1"/>
    </source>
</evidence>
<organism evidence="2">
    <name type="scientific">marine sediment metagenome</name>
    <dbReference type="NCBI Taxonomy" id="412755"/>
    <lineage>
        <taxon>unclassified sequences</taxon>
        <taxon>metagenomes</taxon>
        <taxon>ecological metagenomes</taxon>
    </lineage>
</organism>
<dbReference type="EMBL" id="LAZR01001225">
    <property type="protein sequence ID" value="KKN48348.1"/>
    <property type="molecule type" value="Genomic_DNA"/>
</dbReference>
<sequence>MPLSTLPEPKPNPIIFGHFQSCYERNEAAVEALLSDIAVNTLEDAARTDPNDTDSARSTTTKFRNVRDVIQQAENLQREE</sequence>